<organism evidence="1 3">
    <name type="scientific">Lonsdalea iberica</name>
    <dbReference type="NCBI Taxonomy" id="1082703"/>
    <lineage>
        <taxon>Bacteria</taxon>
        <taxon>Pseudomonadati</taxon>
        <taxon>Pseudomonadota</taxon>
        <taxon>Gammaproteobacteria</taxon>
        <taxon>Enterobacterales</taxon>
        <taxon>Pectobacteriaceae</taxon>
        <taxon>Lonsdalea</taxon>
    </lineage>
</organism>
<dbReference type="EMBL" id="LUTP01000014">
    <property type="protein sequence ID" value="OSN06304.1"/>
    <property type="molecule type" value="Genomic_DNA"/>
</dbReference>
<gene>
    <name evidence="1" type="ORF">AU511_07385</name>
    <name evidence="2" type="ORF">AU512_07040</name>
</gene>
<comment type="caution">
    <text evidence="1">The sequence shown here is derived from an EMBL/GenBank/DDBJ whole genome shotgun (WGS) entry which is preliminary data.</text>
</comment>
<accession>A0A1X3RWA6</accession>
<evidence type="ECO:0000313" key="4">
    <source>
        <dbReference type="Proteomes" id="UP000194040"/>
    </source>
</evidence>
<dbReference type="Proteomes" id="UP000194020">
    <property type="component" value="Unassembled WGS sequence"/>
</dbReference>
<protein>
    <submittedName>
        <fullName evidence="1">Uncharacterized protein</fullName>
    </submittedName>
</protein>
<name>A0A1X3RWA6_9GAMM</name>
<proteinExistence type="predicted"/>
<keyword evidence="4" id="KW-1185">Reference proteome</keyword>
<evidence type="ECO:0000313" key="3">
    <source>
        <dbReference type="Proteomes" id="UP000194020"/>
    </source>
</evidence>
<dbReference type="EMBL" id="LUTQ01000016">
    <property type="protein sequence ID" value="OSN10655.1"/>
    <property type="molecule type" value="Genomic_DNA"/>
</dbReference>
<reference evidence="3 4" key="1">
    <citation type="submission" date="2016-02" db="EMBL/GenBank/DDBJ databases">
        <title>Species-wide whole genome sequencing reveals diversity, host range in Lonsdalea quercina.</title>
        <authorList>
            <person name="Li Y."/>
        </authorList>
    </citation>
    <scope>NUCLEOTIDE SEQUENCE [LARGE SCALE GENOMIC DNA]</scope>
    <source>
        <strain evidence="1 3">LMG 26264</strain>
        <strain evidence="2 4">LMG 26265</strain>
    </source>
</reference>
<dbReference type="AlphaFoldDB" id="A0A1X3RWA6"/>
<sequence>MINRSTAVKQTRSQPIACTQNLRFSLEFASSARIIPGNLPGGIMFNAANFVGHQPQLPSGSHAAFFLPVHPISLKKAPR</sequence>
<evidence type="ECO:0000313" key="2">
    <source>
        <dbReference type="EMBL" id="OSN10655.1"/>
    </source>
</evidence>
<evidence type="ECO:0000313" key="1">
    <source>
        <dbReference type="EMBL" id="OSN06304.1"/>
    </source>
</evidence>
<dbReference type="Proteomes" id="UP000194040">
    <property type="component" value="Unassembled WGS sequence"/>
</dbReference>